<evidence type="ECO:0000313" key="3">
    <source>
        <dbReference type="EMBL" id="MBB5998747.1"/>
    </source>
</evidence>
<feature type="binding site" evidence="1">
    <location>
        <position position="337"/>
    </location>
    <ligand>
        <name>Zn(2+)</name>
        <dbReference type="ChEBI" id="CHEBI:29105"/>
    </ligand>
</feature>
<evidence type="ECO:0008006" key="5">
    <source>
        <dbReference type="Google" id="ProtNLM"/>
    </source>
</evidence>
<sequence length="419" mass="44182">MPSRAAAVSRQLAETLDTPPPADSGGDRGPTSPRWHAQSLSKGAAGVAVLHGLRAQAGLTSADRVHDWLVAASREPVAAAGGAGLWYGAPALAFSLSHAAPERYPRHQTRLHRAVEQLLASRLEGARARLHSGLPPSSSEFDLVRGATGVGAYLLHRAPQSPELRAVLRYLVRLTAPLPAPESAEVALPGWWIRESLSGHRANGVEDGHADLGMAHGVTGPLALLSHTMRAGVTVHGQAEAIDTIAAWLERWRRTGPAGPWWPEHLTFGELQTDVVDQAGPRRPSWCYGTPGIARALQLAGLALGDRVRQEQAETAFHRCLSDPAQRAQLVDPAVCHGWAGVLATTWHAAADARFAPLADHLPRLQDTLLHEATHGAAPLGPGLIEGRAGIAATLHCLTTGAGGWETCLLIAGEGPSHA</sequence>
<feature type="binding site" evidence="1">
    <location>
        <position position="287"/>
    </location>
    <ligand>
        <name>Zn(2+)</name>
        <dbReference type="ChEBI" id="CHEBI:29105"/>
    </ligand>
</feature>
<dbReference type="Pfam" id="PF05147">
    <property type="entry name" value="LANC_like"/>
    <property type="match status" value="1"/>
</dbReference>
<dbReference type="RefSeq" id="WP_221457548.1">
    <property type="nucleotide sequence ID" value="NZ_BAABKT010000013.1"/>
</dbReference>
<dbReference type="PRINTS" id="PR01950">
    <property type="entry name" value="LANCSUPER"/>
</dbReference>
<keyword evidence="4" id="KW-1185">Reference proteome</keyword>
<dbReference type="GO" id="GO:0046872">
    <property type="term" value="F:metal ion binding"/>
    <property type="evidence" value="ECO:0007669"/>
    <property type="project" value="UniProtKB-KW"/>
</dbReference>
<dbReference type="InterPro" id="IPR007822">
    <property type="entry name" value="LANC-like"/>
</dbReference>
<dbReference type="CDD" id="cd04793">
    <property type="entry name" value="LanC"/>
    <property type="match status" value="1"/>
</dbReference>
<keyword evidence="1" id="KW-0479">Metal-binding</keyword>
<keyword evidence="1" id="KW-0862">Zinc</keyword>
<name>A0A841E4G7_9ACTN</name>
<evidence type="ECO:0000256" key="2">
    <source>
        <dbReference type="SAM" id="MobiDB-lite"/>
    </source>
</evidence>
<gene>
    <name evidence="3" type="ORF">HNR25_002498</name>
</gene>
<evidence type="ECO:0000256" key="1">
    <source>
        <dbReference type="PIRSR" id="PIRSR607822-1"/>
    </source>
</evidence>
<feature type="region of interest" description="Disordered" evidence="2">
    <location>
        <begin position="1"/>
        <end position="37"/>
    </location>
</feature>
<feature type="binding site" evidence="1">
    <location>
        <position position="336"/>
    </location>
    <ligand>
        <name>Zn(2+)</name>
        <dbReference type="ChEBI" id="CHEBI:29105"/>
    </ligand>
</feature>
<dbReference type="SMART" id="SM01260">
    <property type="entry name" value="LANC_like"/>
    <property type="match status" value="1"/>
</dbReference>
<proteinExistence type="predicted"/>
<dbReference type="PRINTS" id="PR01955">
    <property type="entry name" value="LANCFRANKIA"/>
</dbReference>
<reference evidence="3 4" key="1">
    <citation type="submission" date="2020-08" db="EMBL/GenBank/DDBJ databases">
        <title>Sequencing the genomes of 1000 actinobacteria strains.</title>
        <authorList>
            <person name="Klenk H.-P."/>
        </authorList>
    </citation>
    <scope>NUCLEOTIDE SEQUENCE [LARGE SCALE GENOMIC DNA]</scope>
    <source>
        <strain evidence="3 4">DSM 44593</strain>
    </source>
</reference>
<evidence type="ECO:0000313" key="4">
    <source>
        <dbReference type="Proteomes" id="UP000578077"/>
    </source>
</evidence>
<organism evidence="3 4">
    <name type="scientific">Streptomonospora salina</name>
    <dbReference type="NCBI Taxonomy" id="104205"/>
    <lineage>
        <taxon>Bacteria</taxon>
        <taxon>Bacillati</taxon>
        <taxon>Actinomycetota</taxon>
        <taxon>Actinomycetes</taxon>
        <taxon>Streptosporangiales</taxon>
        <taxon>Nocardiopsidaceae</taxon>
        <taxon>Streptomonospora</taxon>
    </lineage>
</organism>
<dbReference type="SUPFAM" id="SSF158745">
    <property type="entry name" value="LanC-like"/>
    <property type="match status" value="1"/>
</dbReference>
<protein>
    <recommendedName>
        <fullName evidence="5">Lanthionine synthetase</fullName>
    </recommendedName>
</protein>
<dbReference type="GO" id="GO:0031179">
    <property type="term" value="P:peptide modification"/>
    <property type="evidence" value="ECO:0007669"/>
    <property type="project" value="InterPro"/>
</dbReference>
<dbReference type="AlphaFoldDB" id="A0A841E4G7"/>
<accession>A0A841E4G7</accession>
<comment type="caution">
    <text evidence="3">The sequence shown here is derived from an EMBL/GenBank/DDBJ whole genome shotgun (WGS) entry which is preliminary data.</text>
</comment>
<dbReference type="Gene3D" id="1.50.10.20">
    <property type="match status" value="1"/>
</dbReference>
<dbReference type="InterPro" id="IPR033889">
    <property type="entry name" value="LanC"/>
</dbReference>
<dbReference type="Proteomes" id="UP000578077">
    <property type="component" value="Unassembled WGS sequence"/>
</dbReference>
<dbReference type="EMBL" id="JACHLY010000001">
    <property type="protein sequence ID" value="MBB5998747.1"/>
    <property type="molecule type" value="Genomic_DNA"/>
</dbReference>